<feature type="region of interest" description="Disordered" evidence="1">
    <location>
        <begin position="1"/>
        <end position="22"/>
    </location>
</feature>
<protein>
    <submittedName>
        <fullName evidence="2">Uncharacterized protein</fullName>
    </submittedName>
</protein>
<reference evidence="2" key="1">
    <citation type="submission" date="2020-02" db="EMBL/GenBank/DDBJ databases">
        <authorList>
            <person name="Meier V. D."/>
        </authorList>
    </citation>
    <scope>NUCLEOTIDE SEQUENCE</scope>
    <source>
        <strain evidence="2">AVDCRST_MAG05</strain>
    </source>
</reference>
<proteinExistence type="predicted"/>
<name>A0A6J4T286_9ACTN</name>
<feature type="non-terminal residue" evidence="2">
    <location>
        <position position="1"/>
    </location>
</feature>
<gene>
    <name evidence="2" type="ORF">AVDCRST_MAG05-3093</name>
</gene>
<accession>A0A6J4T286</accession>
<organism evidence="2">
    <name type="scientific">uncultured Rubrobacteraceae bacterium</name>
    <dbReference type="NCBI Taxonomy" id="349277"/>
    <lineage>
        <taxon>Bacteria</taxon>
        <taxon>Bacillati</taxon>
        <taxon>Actinomycetota</taxon>
        <taxon>Rubrobacteria</taxon>
        <taxon>Rubrobacterales</taxon>
        <taxon>Rubrobacteraceae</taxon>
        <taxon>environmental samples</taxon>
    </lineage>
</organism>
<evidence type="ECO:0000256" key="1">
    <source>
        <dbReference type="SAM" id="MobiDB-lite"/>
    </source>
</evidence>
<dbReference type="EMBL" id="CADCVM010000346">
    <property type="protein sequence ID" value="CAA9512161.1"/>
    <property type="molecule type" value="Genomic_DNA"/>
</dbReference>
<dbReference type="AlphaFoldDB" id="A0A6J4T286"/>
<feature type="non-terminal residue" evidence="2">
    <location>
        <position position="121"/>
    </location>
</feature>
<sequence>EPPLLRPRVRAAAGPRDGRGAARGVEDLPLAFGFGGRGRLPGVRGPSRAALRAAIVRSYRGRGGEPRAFRRARRVLCRARRPSPGLSRPSREPLRLGLLVGSHTWGRRLRGGGSSVLAPKL</sequence>
<evidence type="ECO:0000313" key="2">
    <source>
        <dbReference type="EMBL" id="CAA9512161.1"/>
    </source>
</evidence>